<protein>
    <submittedName>
        <fullName evidence="2">Acdf10f8-6bb7-49a3-b21c-78369dfb452f-CDS</fullName>
    </submittedName>
</protein>
<accession>A0A8H2VQH1</accession>
<keyword evidence="3" id="KW-1185">Reference proteome</keyword>
<evidence type="ECO:0000313" key="2">
    <source>
        <dbReference type="EMBL" id="CAD6442388.1"/>
    </source>
</evidence>
<proteinExistence type="predicted"/>
<feature type="region of interest" description="Disordered" evidence="1">
    <location>
        <begin position="288"/>
        <end position="346"/>
    </location>
</feature>
<gene>
    <name evidence="2" type="ORF">SCLTRI_LOCUS2180</name>
</gene>
<sequence>MNSIEARSSTQVSYPLSPPQIYHDSNPTTMQNIPLELFEVIWEMADTGVPRNVPVSCRHVGDTFEIYSAKVTSNITALSVHWRSRQWAKTENNVAKLLRRKGYKGPLDQIRSLYFNPRRDRICPVNEMLWTPKAFELLLWVMNATGLKRVAVSDCSHLTANLNNPWELFFWWSNTEKWSSTFREISMYTTKFNIDVKQRTTFVGWAGVDLELSLHQKQRRNLQILKSRIASRKIQDAREKQALADDIAEKERKTRTKLDEVPTWLYESLHETGDFNLRMMVEVGSLDPRAQNVIDDTSDDDDSDDDDNSDDSNDANNLNDESEEKTDIDEEPEEDDVTPSNIFRIT</sequence>
<reference evidence="2" key="1">
    <citation type="submission" date="2020-10" db="EMBL/GenBank/DDBJ databases">
        <authorList>
            <person name="Kusch S."/>
        </authorList>
    </citation>
    <scope>NUCLEOTIDE SEQUENCE</scope>
    <source>
        <strain evidence="2">SwB9</strain>
    </source>
</reference>
<dbReference type="Proteomes" id="UP000624404">
    <property type="component" value="Unassembled WGS sequence"/>
</dbReference>
<evidence type="ECO:0000256" key="1">
    <source>
        <dbReference type="SAM" id="MobiDB-lite"/>
    </source>
</evidence>
<dbReference type="OrthoDB" id="3528618at2759"/>
<organism evidence="2 3">
    <name type="scientific">Sclerotinia trifoliorum</name>
    <dbReference type="NCBI Taxonomy" id="28548"/>
    <lineage>
        <taxon>Eukaryota</taxon>
        <taxon>Fungi</taxon>
        <taxon>Dikarya</taxon>
        <taxon>Ascomycota</taxon>
        <taxon>Pezizomycotina</taxon>
        <taxon>Leotiomycetes</taxon>
        <taxon>Helotiales</taxon>
        <taxon>Sclerotiniaceae</taxon>
        <taxon>Sclerotinia</taxon>
    </lineage>
</organism>
<comment type="caution">
    <text evidence="2">The sequence shown here is derived from an EMBL/GenBank/DDBJ whole genome shotgun (WGS) entry which is preliminary data.</text>
</comment>
<evidence type="ECO:0000313" key="3">
    <source>
        <dbReference type="Proteomes" id="UP000624404"/>
    </source>
</evidence>
<name>A0A8H2VQH1_9HELO</name>
<dbReference type="AlphaFoldDB" id="A0A8H2VQH1"/>
<feature type="compositionally biased region" description="Acidic residues" evidence="1">
    <location>
        <begin position="296"/>
        <end position="313"/>
    </location>
</feature>
<dbReference type="EMBL" id="CAJHIA010000008">
    <property type="protein sequence ID" value="CAD6442388.1"/>
    <property type="molecule type" value="Genomic_DNA"/>
</dbReference>
<feature type="compositionally biased region" description="Acidic residues" evidence="1">
    <location>
        <begin position="320"/>
        <end position="337"/>
    </location>
</feature>